<evidence type="ECO:0000256" key="1">
    <source>
        <dbReference type="SAM" id="MobiDB-lite"/>
    </source>
</evidence>
<feature type="compositionally biased region" description="Low complexity" evidence="1">
    <location>
        <begin position="90"/>
        <end position="99"/>
    </location>
</feature>
<reference evidence="3" key="1">
    <citation type="submission" date="2019-11" db="EMBL/GenBank/DDBJ databases">
        <authorList>
            <person name="Feng L."/>
        </authorList>
    </citation>
    <scope>NUCLEOTIDE SEQUENCE</scope>
    <source>
        <strain evidence="3">CnexileLFYP112</strain>
    </source>
</reference>
<gene>
    <name evidence="3" type="ORF">CNLFYP112_00567</name>
</gene>
<evidence type="ECO:0000256" key="2">
    <source>
        <dbReference type="SAM" id="SignalP"/>
    </source>
</evidence>
<feature type="compositionally biased region" description="Basic and acidic residues" evidence="1">
    <location>
        <begin position="117"/>
        <end position="142"/>
    </location>
</feature>
<proteinExistence type="predicted"/>
<feature type="compositionally biased region" description="Polar residues" evidence="1">
    <location>
        <begin position="103"/>
        <end position="116"/>
    </location>
</feature>
<organism evidence="3">
    <name type="scientific">[Clostridium] nexile</name>
    <dbReference type="NCBI Taxonomy" id="29361"/>
    <lineage>
        <taxon>Bacteria</taxon>
        <taxon>Bacillati</taxon>
        <taxon>Bacillota</taxon>
        <taxon>Clostridia</taxon>
        <taxon>Lachnospirales</taxon>
        <taxon>Lachnospiraceae</taxon>
        <taxon>Tyzzerella</taxon>
    </lineage>
</organism>
<feature type="compositionally biased region" description="Basic and acidic residues" evidence="1">
    <location>
        <begin position="51"/>
        <end position="68"/>
    </location>
</feature>
<feature type="region of interest" description="Disordered" evidence="1">
    <location>
        <begin position="28"/>
        <end position="142"/>
    </location>
</feature>
<accession>A0A6N2VSF3</accession>
<name>A0A6N2VSF3_9FIRM</name>
<feature type="compositionally biased region" description="Basic and acidic residues" evidence="1">
    <location>
        <begin position="76"/>
        <end position="89"/>
    </location>
</feature>
<feature type="signal peptide" evidence="2">
    <location>
        <begin position="1"/>
        <end position="26"/>
    </location>
</feature>
<dbReference type="EMBL" id="CACRTG010000034">
    <property type="protein sequence ID" value="VYT33389.1"/>
    <property type="molecule type" value="Genomic_DNA"/>
</dbReference>
<protein>
    <submittedName>
        <fullName evidence="3">Uncharacterized protein</fullName>
    </submittedName>
</protein>
<evidence type="ECO:0000313" key="3">
    <source>
        <dbReference type="EMBL" id="VYT33389.1"/>
    </source>
</evidence>
<feature type="chain" id="PRO_5038429488" evidence="2">
    <location>
        <begin position="27"/>
        <end position="240"/>
    </location>
</feature>
<dbReference type="AlphaFoldDB" id="A0A6N2VSF3"/>
<keyword evidence="2" id="KW-0732">Signal</keyword>
<sequence length="240" mass="26441">MRKKNIARAGAAFVLLLALTGVTILGQDAEATSRAETPRKVASVSKTKNMKKSDSGDTEKKSEEKQFAESDGASSKVEKEKQSEDKKQETANASATATENKSESNSSQNDSNYENENQSKTENSNEKNTESTKPAHEHTWVPQKKGYEKKTLVKEAWTEYKPIYKTVAIEVCGNCGADCTSDPAGHIKEHMLNGTGQYGTHTEYVQKQTGTEEIPHEAEYKTEWIEDIIGYKCSSCGATK</sequence>